<dbReference type="GO" id="GO:0006508">
    <property type="term" value="P:proteolysis"/>
    <property type="evidence" value="ECO:0007669"/>
    <property type="project" value="UniProtKB-KW"/>
</dbReference>
<dbReference type="SMART" id="SM00043">
    <property type="entry name" value="CY"/>
    <property type="match status" value="2"/>
</dbReference>
<dbReference type="GO" id="GO:0004869">
    <property type="term" value="F:cysteine-type endopeptidase inhibitor activity"/>
    <property type="evidence" value="ECO:0007669"/>
    <property type="project" value="UniProtKB-KW"/>
</dbReference>
<gene>
    <name evidence="6" type="ORF">TTRE_0000206001</name>
</gene>
<dbReference type="PANTHER" id="PTHR46186">
    <property type="entry name" value="CYSTATIN"/>
    <property type="match status" value="1"/>
</dbReference>
<dbReference type="GO" id="GO:0008233">
    <property type="term" value="F:peptidase activity"/>
    <property type="evidence" value="ECO:0007669"/>
    <property type="project" value="UniProtKB-KW"/>
</dbReference>
<keyword evidence="3" id="KW-0789">Thiol protease inhibitor</keyword>
<dbReference type="Pfam" id="PF00031">
    <property type="entry name" value="Cystatin"/>
    <property type="match status" value="2"/>
</dbReference>
<protein>
    <submittedName>
        <fullName evidence="6">Cysteine proteases inhibitor</fullName>
    </submittedName>
</protein>
<feature type="signal peptide" evidence="4">
    <location>
        <begin position="1"/>
        <end position="17"/>
    </location>
</feature>
<organism evidence="6 7">
    <name type="scientific">Trichuris trichiura</name>
    <name type="common">Whipworm</name>
    <name type="synonym">Trichocephalus trichiurus</name>
    <dbReference type="NCBI Taxonomy" id="36087"/>
    <lineage>
        <taxon>Eukaryota</taxon>
        <taxon>Metazoa</taxon>
        <taxon>Ecdysozoa</taxon>
        <taxon>Nematoda</taxon>
        <taxon>Enoplea</taxon>
        <taxon>Dorylaimia</taxon>
        <taxon>Trichinellida</taxon>
        <taxon>Trichuridae</taxon>
        <taxon>Trichuris</taxon>
    </lineage>
</organism>
<feature type="chain" id="PRO_5018566036" evidence="4">
    <location>
        <begin position="18"/>
        <end position="249"/>
    </location>
</feature>
<dbReference type="CDD" id="cd00042">
    <property type="entry name" value="CY"/>
    <property type="match status" value="2"/>
</dbReference>
<accession>A0A077Z255</accession>
<evidence type="ECO:0000256" key="1">
    <source>
        <dbReference type="ARBA" id="ARBA00009403"/>
    </source>
</evidence>
<dbReference type="EMBL" id="HG805867">
    <property type="protein sequence ID" value="CDW53793.1"/>
    <property type="molecule type" value="Genomic_DNA"/>
</dbReference>
<dbReference type="SUPFAM" id="SSF54403">
    <property type="entry name" value="Cystatin/monellin"/>
    <property type="match status" value="2"/>
</dbReference>
<dbReference type="Gene3D" id="3.10.450.10">
    <property type="match status" value="2"/>
</dbReference>
<comment type="similarity">
    <text evidence="1">Belongs to the cystatin family.</text>
</comment>
<evidence type="ECO:0000313" key="6">
    <source>
        <dbReference type="EMBL" id="CDW53793.1"/>
    </source>
</evidence>
<reference evidence="6" key="1">
    <citation type="submission" date="2014-01" db="EMBL/GenBank/DDBJ databases">
        <authorList>
            <person name="Aslett M."/>
        </authorList>
    </citation>
    <scope>NUCLEOTIDE SEQUENCE</scope>
</reference>
<keyword evidence="6" id="KW-0378">Hydrolase</keyword>
<dbReference type="Proteomes" id="UP000030665">
    <property type="component" value="Unassembled WGS sequence"/>
</dbReference>
<reference evidence="6" key="2">
    <citation type="submission" date="2014-03" db="EMBL/GenBank/DDBJ databases">
        <title>The whipworm genome and dual-species transcriptomics of an intimate host-pathogen interaction.</title>
        <authorList>
            <person name="Foth B.J."/>
            <person name="Tsai I.J."/>
            <person name="Reid A.J."/>
            <person name="Bancroft A.J."/>
            <person name="Nichol S."/>
            <person name="Tracey A."/>
            <person name="Holroyd N."/>
            <person name="Cotton J.A."/>
            <person name="Stanley E.J."/>
            <person name="Zarowiecki M."/>
            <person name="Liu J.Z."/>
            <person name="Huckvale T."/>
            <person name="Cooper P.J."/>
            <person name="Grencis R.K."/>
            <person name="Berriman M."/>
        </authorList>
    </citation>
    <scope>NUCLEOTIDE SEQUENCE [LARGE SCALE GENOMIC DNA]</scope>
</reference>
<evidence type="ECO:0000259" key="5">
    <source>
        <dbReference type="SMART" id="SM00043"/>
    </source>
</evidence>
<sequence length="249" mass="27219">MAIPALLFMVALAVSNAILIGGPSTMDPTSTTAKDIADKALADRNAKSNDLYHDTLIKIVEVTSQVVNGINYNMKMYIGQSKCTKKDVKPDDVKNAKCELSNSNSAEKCTVKVYDQPWTNTFKVNDEVLLGGWFSMDAASAQVKEVAHKSLADRNTKSNSVNHDVLIKIVEASGQVVSGMNYKLIAYIGPSKCAKKDVKPEDVHSKCQLNDSDSAEKCTIKAYDQAWTNTFKVNEFSCQPATRQEALQA</sequence>
<name>A0A077Z255_TRITR</name>
<dbReference type="STRING" id="36087.A0A077Z255"/>
<evidence type="ECO:0000256" key="4">
    <source>
        <dbReference type="SAM" id="SignalP"/>
    </source>
</evidence>
<evidence type="ECO:0000313" key="7">
    <source>
        <dbReference type="Proteomes" id="UP000030665"/>
    </source>
</evidence>
<keyword evidence="7" id="KW-1185">Reference proteome</keyword>
<dbReference type="InterPro" id="IPR000010">
    <property type="entry name" value="Cystatin_dom"/>
</dbReference>
<keyword evidence="6" id="KW-0645">Protease</keyword>
<feature type="domain" description="Cystatin" evidence="5">
    <location>
        <begin position="18"/>
        <end position="127"/>
    </location>
</feature>
<feature type="domain" description="Cystatin" evidence="5">
    <location>
        <begin position="128"/>
        <end position="239"/>
    </location>
</feature>
<dbReference type="GO" id="GO:0005615">
    <property type="term" value="C:extracellular space"/>
    <property type="evidence" value="ECO:0007669"/>
    <property type="project" value="TreeGrafter"/>
</dbReference>
<dbReference type="GO" id="GO:0031982">
    <property type="term" value="C:vesicle"/>
    <property type="evidence" value="ECO:0007669"/>
    <property type="project" value="TreeGrafter"/>
</dbReference>
<dbReference type="OrthoDB" id="110606at2759"/>
<proteinExistence type="inferred from homology"/>
<dbReference type="GO" id="GO:0005737">
    <property type="term" value="C:cytoplasm"/>
    <property type="evidence" value="ECO:0007669"/>
    <property type="project" value="TreeGrafter"/>
</dbReference>
<dbReference type="InterPro" id="IPR046350">
    <property type="entry name" value="Cystatin_sf"/>
</dbReference>
<keyword evidence="4" id="KW-0732">Signal</keyword>
<evidence type="ECO:0000256" key="2">
    <source>
        <dbReference type="ARBA" id="ARBA00022690"/>
    </source>
</evidence>
<keyword evidence="2" id="KW-0646">Protease inhibitor</keyword>
<evidence type="ECO:0000256" key="3">
    <source>
        <dbReference type="ARBA" id="ARBA00022704"/>
    </source>
</evidence>
<dbReference type="AlphaFoldDB" id="A0A077Z255"/>
<dbReference type="PANTHER" id="PTHR46186:SF2">
    <property type="entry name" value="CYSTATIN"/>
    <property type="match status" value="1"/>
</dbReference>